<dbReference type="EMBL" id="JAAYEE010000036">
    <property type="protein sequence ID" value="NLW34286.1"/>
    <property type="molecule type" value="Genomic_DNA"/>
</dbReference>
<gene>
    <name evidence="1" type="ORF">GXY80_02225</name>
</gene>
<comment type="caution">
    <text evidence="1">The sequence shown here is derived from an EMBL/GenBank/DDBJ whole genome shotgun (WGS) entry which is preliminary data.</text>
</comment>
<organism evidence="1 2">
    <name type="scientific">Syntrophorhabdus aromaticivorans</name>
    <dbReference type="NCBI Taxonomy" id="328301"/>
    <lineage>
        <taxon>Bacteria</taxon>
        <taxon>Pseudomonadati</taxon>
        <taxon>Thermodesulfobacteriota</taxon>
        <taxon>Syntrophorhabdia</taxon>
        <taxon>Syntrophorhabdales</taxon>
        <taxon>Syntrophorhabdaceae</taxon>
        <taxon>Syntrophorhabdus</taxon>
    </lineage>
</organism>
<reference evidence="1" key="2">
    <citation type="submission" date="2020-01" db="EMBL/GenBank/DDBJ databases">
        <authorList>
            <person name="Campanaro S."/>
        </authorList>
    </citation>
    <scope>NUCLEOTIDE SEQUENCE</scope>
    <source>
        <strain evidence="1">AS06rmzACSIP_7</strain>
    </source>
</reference>
<dbReference type="AlphaFoldDB" id="A0A351U0Q4"/>
<sequence length="63" mass="7764">MISFEMTKDEANIVQNVIERYLYHLQVEIMHTDKREFREALKQREKFLKDIIERLKTNILQEP</sequence>
<accession>A0A351U0Q4</accession>
<evidence type="ECO:0000313" key="2">
    <source>
        <dbReference type="Proteomes" id="UP000777265"/>
    </source>
</evidence>
<proteinExistence type="predicted"/>
<name>A0A351U0Q4_9BACT</name>
<reference evidence="1" key="1">
    <citation type="journal article" date="2020" name="Biotechnol. Biofuels">
        <title>New insights from the biogas microbiome by comprehensive genome-resolved metagenomics of nearly 1600 species originating from multiple anaerobic digesters.</title>
        <authorList>
            <person name="Campanaro S."/>
            <person name="Treu L."/>
            <person name="Rodriguez-R L.M."/>
            <person name="Kovalovszki A."/>
            <person name="Ziels R.M."/>
            <person name="Maus I."/>
            <person name="Zhu X."/>
            <person name="Kougias P.G."/>
            <person name="Basile A."/>
            <person name="Luo G."/>
            <person name="Schluter A."/>
            <person name="Konstantinidis K.T."/>
            <person name="Angelidaki I."/>
        </authorList>
    </citation>
    <scope>NUCLEOTIDE SEQUENCE</scope>
    <source>
        <strain evidence="1">AS06rmzACSIP_7</strain>
    </source>
</reference>
<dbReference type="Proteomes" id="UP000777265">
    <property type="component" value="Unassembled WGS sequence"/>
</dbReference>
<protein>
    <submittedName>
        <fullName evidence="1">Uncharacterized protein</fullName>
    </submittedName>
</protein>
<evidence type="ECO:0000313" key="1">
    <source>
        <dbReference type="EMBL" id="NLW34286.1"/>
    </source>
</evidence>